<name>A0A0P9TVC6_PSEAV</name>
<gene>
    <name evidence="1" type="ORF">ALO35_01032</name>
</gene>
<sequence length="81" mass="9391">MQAQRQRNVVGRAVRFQLPDDPLPLLRIGERRRGLRLPHSDRCDPVEIHPLALEQDRQRLAFTGGQRFNGVKQLLHWGLSC</sequence>
<organism evidence="1 2">
    <name type="scientific">Pseudomonas amygdali pv. lachrymans</name>
    <name type="common">Pseudomonas syringae pv. lachrymans</name>
    <dbReference type="NCBI Taxonomy" id="53707"/>
    <lineage>
        <taxon>Bacteria</taxon>
        <taxon>Pseudomonadati</taxon>
        <taxon>Pseudomonadota</taxon>
        <taxon>Gammaproteobacteria</taxon>
        <taxon>Pseudomonadales</taxon>
        <taxon>Pseudomonadaceae</taxon>
        <taxon>Pseudomonas</taxon>
        <taxon>Pseudomonas amygdali</taxon>
    </lineage>
</organism>
<dbReference type="EMBL" id="LJQP01000219">
    <property type="protein sequence ID" value="KPX69292.1"/>
    <property type="molecule type" value="Genomic_DNA"/>
</dbReference>
<reference evidence="1 2" key="1">
    <citation type="submission" date="2015-09" db="EMBL/GenBank/DDBJ databases">
        <title>Genome announcement of multiple Pseudomonas syringae strains.</title>
        <authorList>
            <person name="Thakur S."/>
            <person name="Wang P.W."/>
            <person name="Gong Y."/>
            <person name="Weir B.S."/>
            <person name="Guttman D.S."/>
        </authorList>
    </citation>
    <scope>NUCLEOTIDE SEQUENCE [LARGE SCALE GENOMIC DNA]</scope>
    <source>
        <strain evidence="1 2">ICMP3507</strain>
    </source>
</reference>
<comment type="caution">
    <text evidence="1">The sequence shown here is derived from an EMBL/GenBank/DDBJ whole genome shotgun (WGS) entry which is preliminary data.</text>
</comment>
<accession>A0A0P9TVC6</accession>
<evidence type="ECO:0000313" key="1">
    <source>
        <dbReference type="EMBL" id="KPX69292.1"/>
    </source>
</evidence>
<evidence type="ECO:0000313" key="2">
    <source>
        <dbReference type="Proteomes" id="UP000050265"/>
    </source>
</evidence>
<dbReference type="Proteomes" id="UP000050265">
    <property type="component" value="Unassembled WGS sequence"/>
</dbReference>
<dbReference type="AlphaFoldDB" id="A0A0P9TVC6"/>
<proteinExistence type="predicted"/>
<protein>
    <submittedName>
        <fullName evidence="1">Uncharacterized protein</fullName>
    </submittedName>
</protein>